<dbReference type="Proteomes" id="UP000663722">
    <property type="component" value="Chromosome"/>
</dbReference>
<keyword evidence="2" id="KW-1185">Reference proteome</keyword>
<evidence type="ECO:0000313" key="1">
    <source>
        <dbReference type="EMBL" id="QTA92968.1"/>
    </source>
</evidence>
<name>A0A975GU99_9BACT</name>
<evidence type="ECO:0000313" key="2">
    <source>
        <dbReference type="Proteomes" id="UP000663722"/>
    </source>
</evidence>
<protein>
    <submittedName>
        <fullName evidence="1">Uncharacterized protein</fullName>
    </submittedName>
</protein>
<dbReference type="KEGG" id="dmm:dnm_090610"/>
<accession>A0A975GU99</accession>
<gene>
    <name evidence="1" type="ORF">dnm_090610</name>
</gene>
<proteinExistence type="predicted"/>
<reference evidence="1" key="1">
    <citation type="journal article" date="2021" name="Microb. Physiol.">
        <title>Proteogenomic Insights into the Physiology of Marine, Sulfate-Reducing, Filamentous Desulfonema limicola and Desulfonema magnum.</title>
        <authorList>
            <person name="Schnaars V."/>
            <person name="Wohlbrand L."/>
            <person name="Scheve S."/>
            <person name="Hinrichs C."/>
            <person name="Reinhardt R."/>
            <person name="Rabus R."/>
        </authorList>
    </citation>
    <scope>NUCLEOTIDE SEQUENCE</scope>
    <source>
        <strain evidence="1">4be13</strain>
    </source>
</reference>
<sequence length="40" mass="4320">MKVRRNGKYLTFMLPPGKIGVQLRNQGIPESTPAAGKPAP</sequence>
<organism evidence="1 2">
    <name type="scientific">Desulfonema magnum</name>
    <dbReference type="NCBI Taxonomy" id="45655"/>
    <lineage>
        <taxon>Bacteria</taxon>
        <taxon>Pseudomonadati</taxon>
        <taxon>Thermodesulfobacteriota</taxon>
        <taxon>Desulfobacteria</taxon>
        <taxon>Desulfobacterales</taxon>
        <taxon>Desulfococcaceae</taxon>
        <taxon>Desulfonema</taxon>
    </lineage>
</organism>
<dbReference type="AlphaFoldDB" id="A0A975GU99"/>
<dbReference type="EMBL" id="CP061800">
    <property type="protein sequence ID" value="QTA92968.1"/>
    <property type="molecule type" value="Genomic_DNA"/>
</dbReference>